<keyword evidence="12" id="KW-1185">Reference proteome</keyword>
<keyword evidence="5 7" id="KW-0238">DNA-binding</keyword>
<dbReference type="Pfam" id="PF01316">
    <property type="entry name" value="Arg_repressor"/>
    <property type="match status" value="1"/>
</dbReference>
<comment type="function">
    <text evidence="7">Regulates arginine biosynthesis genes.</text>
</comment>
<sequence length="149" mass="16368">MKAARHARIKEIIDNQVIETQEELAEALRKKGIEVTQATVSRDIKELMLIKVPTGDGQYRYAFPPEQNLVFSQARLERAFQDSVVGMDHSLNIIVIKTVPGLAQAVAFAVDSTKWPEIIGTVGGDDTVFIVVKPPEAAAGVLARFRALL</sequence>
<dbReference type="PANTHER" id="PTHR34471">
    <property type="entry name" value="ARGININE REPRESSOR"/>
    <property type="match status" value="1"/>
</dbReference>
<feature type="domain" description="Arginine repressor C-terminal" evidence="10">
    <location>
        <begin position="80"/>
        <end position="146"/>
    </location>
</feature>
<evidence type="ECO:0000259" key="10">
    <source>
        <dbReference type="Pfam" id="PF02863"/>
    </source>
</evidence>
<dbReference type="SUPFAM" id="SSF55252">
    <property type="entry name" value="C-terminal domain of arginine repressor"/>
    <property type="match status" value="1"/>
</dbReference>
<dbReference type="RefSeq" id="WP_413779605.1">
    <property type="nucleotide sequence ID" value="NZ_JAUOZS010000001.1"/>
</dbReference>
<dbReference type="NCBIfam" id="TIGR01529">
    <property type="entry name" value="argR_whole"/>
    <property type="match status" value="1"/>
</dbReference>
<dbReference type="Gene3D" id="3.30.1360.40">
    <property type="match status" value="1"/>
</dbReference>
<evidence type="ECO:0000313" key="12">
    <source>
        <dbReference type="Proteomes" id="UP001254848"/>
    </source>
</evidence>
<comment type="subcellular location">
    <subcellularLocation>
        <location evidence="1 7">Cytoplasm</location>
    </subcellularLocation>
</comment>
<dbReference type="InterPro" id="IPR001669">
    <property type="entry name" value="Arg_repress"/>
</dbReference>
<comment type="similarity">
    <text evidence="2 7">Belongs to the ArgR family.</text>
</comment>
<keyword evidence="7" id="KW-0678">Repressor</keyword>
<evidence type="ECO:0000256" key="1">
    <source>
        <dbReference type="ARBA" id="ARBA00004496"/>
    </source>
</evidence>
<keyword evidence="7" id="KW-0028">Amino-acid biosynthesis</keyword>
<accession>A0ABU3NW81</accession>
<organism evidence="11 12">
    <name type="scientific">Anaeroselena agilis</name>
    <dbReference type="NCBI Taxonomy" id="3063788"/>
    <lineage>
        <taxon>Bacteria</taxon>
        <taxon>Bacillati</taxon>
        <taxon>Bacillota</taxon>
        <taxon>Negativicutes</taxon>
        <taxon>Acetonemataceae</taxon>
        <taxon>Anaeroselena</taxon>
    </lineage>
</organism>
<dbReference type="EMBL" id="JAUOZS010000001">
    <property type="protein sequence ID" value="MDT8901080.1"/>
    <property type="molecule type" value="Genomic_DNA"/>
</dbReference>
<dbReference type="InterPro" id="IPR020900">
    <property type="entry name" value="Arg_repress_DNA-bd"/>
</dbReference>
<name>A0ABU3NW81_9FIRM</name>
<evidence type="ECO:0000313" key="11">
    <source>
        <dbReference type="EMBL" id="MDT8901080.1"/>
    </source>
</evidence>
<evidence type="ECO:0000256" key="6">
    <source>
        <dbReference type="ARBA" id="ARBA00023163"/>
    </source>
</evidence>
<dbReference type="InterPro" id="IPR036388">
    <property type="entry name" value="WH-like_DNA-bd_sf"/>
</dbReference>
<dbReference type="Pfam" id="PF02863">
    <property type="entry name" value="Arg_repressor_C"/>
    <property type="match status" value="1"/>
</dbReference>
<dbReference type="InterPro" id="IPR036390">
    <property type="entry name" value="WH_DNA-bd_sf"/>
</dbReference>
<proteinExistence type="inferred from homology"/>
<dbReference type="Gene3D" id="1.10.10.10">
    <property type="entry name" value="Winged helix-like DNA-binding domain superfamily/Winged helix DNA-binding domain"/>
    <property type="match status" value="1"/>
</dbReference>
<keyword evidence="7" id="KW-0055">Arginine biosynthesis</keyword>
<dbReference type="SUPFAM" id="SSF46785">
    <property type="entry name" value="Winged helix' DNA-binding domain"/>
    <property type="match status" value="1"/>
</dbReference>
<evidence type="ECO:0000259" key="9">
    <source>
        <dbReference type="Pfam" id="PF01316"/>
    </source>
</evidence>
<comment type="pathway">
    <text evidence="7">Amino-acid biosynthesis; L-arginine biosynthesis [regulation].</text>
</comment>
<keyword evidence="6 7" id="KW-0804">Transcription</keyword>
<protein>
    <recommendedName>
        <fullName evidence="7 8">Arginine repressor</fullName>
    </recommendedName>
</protein>
<dbReference type="InterPro" id="IPR020899">
    <property type="entry name" value="Arg_repress_C"/>
</dbReference>
<dbReference type="PRINTS" id="PR01467">
    <property type="entry name" value="ARGREPRESSOR"/>
</dbReference>
<comment type="caution">
    <text evidence="11">The sequence shown here is derived from an EMBL/GenBank/DDBJ whole genome shotgun (WGS) entry which is preliminary data.</text>
</comment>
<evidence type="ECO:0000256" key="3">
    <source>
        <dbReference type="ARBA" id="ARBA00022490"/>
    </source>
</evidence>
<keyword evidence="4 7" id="KW-0805">Transcription regulation</keyword>
<gene>
    <name evidence="7 11" type="primary">argR</name>
    <name evidence="11" type="ORF">Q4T40_07515</name>
</gene>
<evidence type="ECO:0000256" key="8">
    <source>
        <dbReference type="NCBIfam" id="TIGR01529"/>
    </source>
</evidence>
<feature type="domain" description="Arginine repressor DNA-binding" evidence="9">
    <location>
        <begin position="2"/>
        <end position="68"/>
    </location>
</feature>
<reference evidence="11 12" key="1">
    <citation type="submission" date="2023-07" db="EMBL/GenBank/DDBJ databases">
        <title>The novel representative of Negativicutes class, Anaeroselena agilis gen. nov. sp. nov.</title>
        <authorList>
            <person name="Prokofeva M.I."/>
            <person name="Elcheninov A.G."/>
            <person name="Klyukina A."/>
            <person name="Kublanov I.V."/>
            <person name="Frolov E.N."/>
            <person name="Podosokorskaya O.A."/>
        </authorList>
    </citation>
    <scope>NUCLEOTIDE SEQUENCE [LARGE SCALE GENOMIC DNA]</scope>
    <source>
        <strain evidence="11 12">4137-cl</strain>
    </source>
</reference>
<evidence type="ECO:0000256" key="7">
    <source>
        <dbReference type="HAMAP-Rule" id="MF_00173"/>
    </source>
</evidence>
<evidence type="ECO:0000256" key="4">
    <source>
        <dbReference type="ARBA" id="ARBA00023015"/>
    </source>
</evidence>
<dbReference type="HAMAP" id="MF_00173">
    <property type="entry name" value="Arg_repressor"/>
    <property type="match status" value="1"/>
</dbReference>
<keyword evidence="3 7" id="KW-0963">Cytoplasm</keyword>
<evidence type="ECO:0000256" key="5">
    <source>
        <dbReference type="ARBA" id="ARBA00023125"/>
    </source>
</evidence>
<dbReference type="PANTHER" id="PTHR34471:SF1">
    <property type="entry name" value="ARGININE REPRESSOR"/>
    <property type="match status" value="1"/>
</dbReference>
<dbReference type="InterPro" id="IPR036251">
    <property type="entry name" value="Arg_repress_C_sf"/>
</dbReference>
<dbReference type="Proteomes" id="UP001254848">
    <property type="component" value="Unassembled WGS sequence"/>
</dbReference>
<evidence type="ECO:0000256" key="2">
    <source>
        <dbReference type="ARBA" id="ARBA00008316"/>
    </source>
</evidence>